<dbReference type="Proteomes" id="UP000077266">
    <property type="component" value="Unassembled WGS sequence"/>
</dbReference>
<dbReference type="EMBL" id="KV426136">
    <property type="protein sequence ID" value="KZV87102.1"/>
    <property type="molecule type" value="Genomic_DNA"/>
</dbReference>
<dbReference type="OrthoDB" id="1668230at2759"/>
<protein>
    <submittedName>
        <fullName evidence="1">Uncharacterized protein</fullName>
    </submittedName>
</protein>
<dbReference type="AlphaFoldDB" id="A0A165EJT1"/>
<dbReference type="InParanoid" id="A0A165EJT1"/>
<dbReference type="STRING" id="1314781.A0A165EJT1"/>
<sequence>MWRPTKVELGAVGYIDKKTFSFVTLFNAYHLATTAHSTLRRAHPLCESNPTASGNCTHFQEERHTTRGDRSITQFLTGKRRYLEQYTLNAHTGSRRAYLVAPETRYQRCTCGTRATVWFLLYVQLILAVYGPVHGIEREEIILVTRKLDASDWAMALSNRFAMHDYNIRLSVVPRALRSSKFAWARFSRDANSSKSRMRVSAGHPKHRDDWPSLLLGGLRFVQDEEVPRAV</sequence>
<organism evidence="1 2">
    <name type="scientific">Exidia glandulosa HHB12029</name>
    <dbReference type="NCBI Taxonomy" id="1314781"/>
    <lineage>
        <taxon>Eukaryota</taxon>
        <taxon>Fungi</taxon>
        <taxon>Dikarya</taxon>
        <taxon>Basidiomycota</taxon>
        <taxon>Agaricomycotina</taxon>
        <taxon>Agaricomycetes</taxon>
        <taxon>Auriculariales</taxon>
        <taxon>Exidiaceae</taxon>
        <taxon>Exidia</taxon>
    </lineage>
</organism>
<reference evidence="1 2" key="1">
    <citation type="journal article" date="2016" name="Mol. Biol. Evol.">
        <title>Comparative Genomics of Early-Diverging Mushroom-Forming Fungi Provides Insights into the Origins of Lignocellulose Decay Capabilities.</title>
        <authorList>
            <person name="Nagy L.G."/>
            <person name="Riley R."/>
            <person name="Tritt A."/>
            <person name="Adam C."/>
            <person name="Daum C."/>
            <person name="Floudas D."/>
            <person name="Sun H."/>
            <person name="Yadav J.S."/>
            <person name="Pangilinan J."/>
            <person name="Larsson K.H."/>
            <person name="Matsuura K."/>
            <person name="Barry K."/>
            <person name="Labutti K."/>
            <person name="Kuo R."/>
            <person name="Ohm R.A."/>
            <person name="Bhattacharya S.S."/>
            <person name="Shirouzu T."/>
            <person name="Yoshinaga Y."/>
            <person name="Martin F.M."/>
            <person name="Grigoriev I.V."/>
            <person name="Hibbett D.S."/>
        </authorList>
    </citation>
    <scope>NUCLEOTIDE SEQUENCE [LARGE SCALE GENOMIC DNA]</scope>
    <source>
        <strain evidence="1 2">HHB12029</strain>
    </source>
</reference>
<accession>A0A165EJT1</accession>
<name>A0A165EJT1_EXIGL</name>
<keyword evidence="2" id="KW-1185">Reference proteome</keyword>
<evidence type="ECO:0000313" key="1">
    <source>
        <dbReference type="EMBL" id="KZV87102.1"/>
    </source>
</evidence>
<evidence type="ECO:0000313" key="2">
    <source>
        <dbReference type="Proteomes" id="UP000077266"/>
    </source>
</evidence>
<gene>
    <name evidence="1" type="ORF">EXIGLDRAFT_724115</name>
</gene>
<proteinExistence type="predicted"/>